<proteinExistence type="predicted"/>
<name>K1TD37_9ZZZZ</name>
<dbReference type="InterPro" id="IPR015931">
    <property type="entry name" value="Acnase/IPM_dHydase_lsu_aba_1/3"/>
</dbReference>
<dbReference type="Gene3D" id="3.30.499.10">
    <property type="entry name" value="Aconitase, domain 3"/>
    <property type="match status" value="1"/>
</dbReference>
<dbReference type="InterPro" id="IPR050067">
    <property type="entry name" value="IPM_dehydratase_rel_enz"/>
</dbReference>
<accession>K1TD37</accession>
<feature type="domain" description="Aconitase/3-isopropylmalate dehydratase large subunit alpha/beta/alpha" evidence="5">
    <location>
        <begin position="3"/>
        <end position="171"/>
    </location>
</feature>
<feature type="non-terminal residue" evidence="6">
    <location>
        <position position="1"/>
    </location>
</feature>
<dbReference type="SUPFAM" id="SSF53732">
    <property type="entry name" value="Aconitase iron-sulfur domain"/>
    <property type="match status" value="1"/>
</dbReference>
<dbReference type="AlphaFoldDB" id="K1TD37"/>
<evidence type="ECO:0000256" key="1">
    <source>
        <dbReference type="ARBA" id="ARBA00022723"/>
    </source>
</evidence>
<dbReference type="EMBL" id="AJWY01006152">
    <property type="protein sequence ID" value="EKC67638.1"/>
    <property type="molecule type" value="Genomic_DNA"/>
</dbReference>
<keyword evidence="1" id="KW-0479">Metal-binding</keyword>
<evidence type="ECO:0000259" key="5">
    <source>
        <dbReference type="Pfam" id="PF00330"/>
    </source>
</evidence>
<comment type="caution">
    <text evidence="6">The sequence shown here is derived from an EMBL/GenBank/DDBJ whole genome shotgun (WGS) entry which is preliminary data.</text>
</comment>
<evidence type="ECO:0000256" key="2">
    <source>
        <dbReference type="ARBA" id="ARBA00023004"/>
    </source>
</evidence>
<dbReference type="PANTHER" id="PTHR43822:SF16">
    <property type="entry name" value="3-ISOPROPYLMALATE DEHYDRATASE LARGE SUBUNIT 2"/>
    <property type="match status" value="1"/>
</dbReference>
<evidence type="ECO:0000256" key="3">
    <source>
        <dbReference type="ARBA" id="ARBA00023014"/>
    </source>
</evidence>
<protein>
    <submittedName>
        <fullName evidence="6">3-isopropylmalate dehydratase, large subunit</fullName>
        <ecNumber evidence="6">4.2.1.-</ecNumber>
    </submittedName>
</protein>
<organism evidence="6">
    <name type="scientific">human gut metagenome</name>
    <dbReference type="NCBI Taxonomy" id="408170"/>
    <lineage>
        <taxon>unclassified sequences</taxon>
        <taxon>metagenomes</taxon>
        <taxon>organismal metagenomes</taxon>
    </lineage>
</organism>
<dbReference type="InterPro" id="IPR036008">
    <property type="entry name" value="Aconitase_4Fe-4S_dom"/>
</dbReference>
<keyword evidence="2" id="KW-0408">Iron</keyword>
<reference evidence="6" key="1">
    <citation type="journal article" date="2013" name="Environ. Microbiol.">
        <title>Microbiota from the distal guts of lean and obese adolescents exhibit partial functional redundancy besides clear differences in community structure.</title>
        <authorList>
            <person name="Ferrer M."/>
            <person name="Ruiz A."/>
            <person name="Lanza F."/>
            <person name="Haange S.B."/>
            <person name="Oberbach A."/>
            <person name="Till H."/>
            <person name="Bargiela R."/>
            <person name="Campoy C."/>
            <person name="Segura M.T."/>
            <person name="Richter M."/>
            <person name="von Bergen M."/>
            <person name="Seifert J."/>
            <person name="Suarez A."/>
        </authorList>
    </citation>
    <scope>NUCLEOTIDE SEQUENCE</scope>
</reference>
<keyword evidence="3" id="KW-0411">Iron-sulfur</keyword>
<dbReference type="PRINTS" id="PR00415">
    <property type="entry name" value="ACONITASE"/>
</dbReference>
<keyword evidence="4 6" id="KW-0456">Lyase</keyword>
<sequence>GDAVIGADSHTCTYGALGAFSTGVGSTDMACGMATGKAWFKVPSAIKFELKGKLNKYVTGKDVILHIIGMIGVDGALYRSMEFTGEGLHSLSVSDRLCMANMAIEAGAKNGIFEVDDKTVEYIREHSSREPKVYKADEDAAYDETYIIDLSEIKPTVSFPHLPENTRTVDEIDDIK</sequence>
<dbReference type="GO" id="GO:0051536">
    <property type="term" value="F:iron-sulfur cluster binding"/>
    <property type="evidence" value="ECO:0007669"/>
    <property type="project" value="UniProtKB-KW"/>
</dbReference>
<dbReference type="PANTHER" id="PTHR43822">
    <property type="entry name" value="HOMOACONITASE, MITOCHONDRIAL-RELATED"/>
    <property type="match status" value="1"/>
</dbReference>
<dbReference type="GO" id="GO:0016829">
    <property type="term" value="F:lyase activity"/>
    <property type="evidence" value="ECO:0007669"/>
    <property type="project" value="UniProtKB-KW"/>
</dbReference>
<evidence type="ECO:0000313" key="6">
    <source>
        <dbReference type="EMBL" id="EKC67638.1"/>
    </source>
</evidence>
<feature type="non-terminal residue" evidence="6">
    <location>
        <position position="176"/>
    </location>
</feature>
<gene>
    <name evidence="6" type="ORF">LEA_09197</name>
</gene>
<dbReference type="EC" id="4.2.1.-" evidence="6"/>
<evidence type="ECO:0000256" key="4">
    <source>
        <dbReference type="ARBA" id="ARBA00023239"/>
    </source>
</evidence>
<dbReference type="GO" id="GO:0043436">
    <property type="term" value="P:oxoacid metabolic process"/>
    <property type="evidence" value="ECO:0007669"/>
    <property type="project" value="UniProtKB-ARBA"/>
</dbReference>
<dbReference type="InterPro" id="IPR001030">
    <property type="entry name" value="Acoase/IPM_deHydtase_lsu_aba"/>
</dbReference>
<dbReference type="GO" id="GO:0046872">
    <property type="term" value="F:metal ion binding"/>
    <property type="evidence" value="ECO:0007669"/>
    <property type="project" value="UniProtKB-KW"/>
</dbReference>
<dbReference type="Pfam" id="PF00330">
    <property type="entry name" value="Aconitase"/>
    <property type="match status" value="1"/>
</dbReference>